<evidence type="ECO:0000313" key="4">
    <source>
        <dbReference type="EMBL" id="KAB1199285.1"/>
    </source>
</evidence>
<reference evidence="4 5" key="2">
    <citation type="journal article" date="2019" name="Plant Biotechnol. J.">
        <title>The red bayberry genome and genetic basis of sex determination.</title>
        <authorList>
            <person name="Jia H.M."/>
            <person name="Jia H.J."/>
            <person name="Cai Q.L."/>
            <person name="Wang Y."/>
            <person name="Zhao H.B."/>
            <person name="Yang W.F."/>
            <person name="Wang G.Y."/>
            <person name="Li Y.H."/>
            <person name="Zhan D.L."/>
            <person name="Shen Y.T."/>
            <person name="Niu Q.F."/>
            <person name="Chang L."/>
            <person name="Qiu J."/>
            <person name="Zhao L."/>
            <person name="Xie H.B."/>
            <person name="Fu W.Y."/>
            <person name="Jin J."/>
            <person name="Li X.W."/>
            <person name="Jiao Y."/>
            <person name="Zhou C.C."/>
            <person name="Tu T."/>
            <person name="Chai C.Y."/>
            <person name="Gao J.L."/>
            <person name="Fan L.J."/>
            <person name="van de Weg E."/>
            <person name="Wang J.Y."/>
            <person name="Gao Z.S."/>
        </authorList>
    </citation>
    <scope>NUCLEOTIDE SEQUENCE [LARGE SCALE GENOMIC DNA]</scope>
    <source>
        <tissue evidence="4">Leaves</tissue>
    </source>
</reference>
<organism evidence="4 5">
    <name type="scientific">Morella rubra</name>
    <name type="common">Chinese bayberry</name>
    <dbReference type="NCBI Taxonomy" id="262757"/>
    <lineage>
        <taxon>Eukaryota</taxon>
        <taxon>Viridiplantae</taxon>
        <taxon>Streptophyta</taxon>
        <taxon>Embryophyta</taxon>
        <taxon>Tracheophyta</taxon>
        <taxon>Spermatophyta</taxon>
        <taxon>Magnoliopsida</taxon>
        <taxon>eudicotyledons</taxon>
        <taxon>Gunneridae</taxon>
        <taxon>Pentapetalae</taxon>
        <taxon>rosids</taxon>
        <taxon>fabids</taxon>
        <taxon>Fagales</taxon>
        <taxon>Myricaceae</taxon>
        <taxon>Morella</taxon>
    </lineage>
</organism>
<dbReference type="InterPro" id="IPR048972">
    <property type="entry name" value="PMI1_PMIR1-2_C"/>
</dbReference>
<dbReference type="Pfam" id="PF21745">
    <property type="entry name" value="PMI1_PMIR1-2_C"/>
    <property type="match status" value="2"/>
</dbReference>
<comment type="caution">
    <text evidence="4">The sequence shown here is derived from an EMBL/GenBank/DDBJ whole genome shotgun (WGS) entry which is preliminary data.</text>
</comment>
<evidence type="ECO:0000313" key="3">
    <source>
        <dbReference type="EMBL" id="KAB1199277.1"/>
    </source>
</evidence>
<accession>A0A6A1UFI0</accession>
<proteinExistence type="predicted"/>
<reference evidence="4" key="3">
    <citation type="submission" date="2019-09" db="EMBL/GenBank/DDBJ databases">
        <authorList>
            <person name="Gao Z."/>
        </authorList>
    </citation>
    <scope>NUCLEOTIDE SEQUENCE</scope>
    <source>
        <tissue evidence="4">Leaves</tissue>
    </source>
</reference>
<dbReference type="InterPro" id="IPR039614">
    <property type="entry name" value="PMI1-like"/>
</dbReference>
<dbReference type="Pfam" id="PF10358">
    <property type="entry name" value="NT-C2"/>
    <property type="match status" value="1"/>
</dbReference>
<feature type="compositionally biased region" description="Basic and acidic residues" evidence="1">
    <location>
        <begin position="345"/>
        <end position="364"/>
    </location>
</feature>
<dbReference type="EMBL" id="RXIC02000483">
    <property type="protein sequence ID" value="KAB1199277.1"/>
    <property type="molecule type" value="Genomic_DNA"/>
</dbReference>
<dbReference type="AlphaFoldDB" id="A0A6A1UFI0"/>
<dbReference type="InterPro" id="IPR019448">
    <property type="entry name" value="NT-C2"/>
</dbReference>
<dbReference type="PANTHER" id="PTHR33414">
    <property type="entry name" value="PROTEIN PLASTID MOVEMENT IMPAIRED 1-RELATED 1"/>
    <property type="match status" value="1"/>
</dbReference>
<dbReference type="EMBL" id="RXIC02000483">
    <property type="protein sequence ID" value="KAB1199285.1"/>
    <property type="molecule type" value="Genomic_DNA"/>
</dbReference>
<dbReference type="Proteomes" id="UP000516437">
    <property type="component" value="Unassembled WGS sequence"/>
</dbReference>
<dbReference type="PANTHER" id="PTHR33414:SF10">
    <property type="entry name" value="PROTEIN PLASTID MOVEMENT IMPAIRED 1-RELATED 2"/>
    <property type="match status" value="1"/>
</dbReference>
<name>A0A6A1UFI0_9ROSI</name>
<keyword evidence="5" id="KW-1185">Reference proteome</keyword>
<dbReference type="OrthoDB" id="2019483at2759"/>
<feature type="domain" description="C2 NT-type" evidence="2">
    <location>
        <begin position="94"/>
        <end position="242"/>
    </location>
</feature>
<evidence type="ECO:0000256" key="1">
    <source>
        <dbReference type="SAM" id="MobiDB-lite"/>
    </source>
</evidence>
<protein>
    <recommendedName>
        <fullName evidence="2">C2 NT-type domain-containing protein</fullName>
    </recommendedName>
</protein>
<evidence type="ECO:0000259" key="2">
    <source>
        <dbReference type="PROSITE" id="PS51840"/>
    </source>
</evidence>
<sequence>MMLSNANNSDSRYSSNAQLLHDIEEISKALYVHKTPPKNLLPPAYVRSQSVGKTHSLETISNSIPNLPREDLLSKEKKLSSSSSWNWRKPLKALTHIGNRKFSCCFFLHVHSIEGLPVNFDGFSLSVYLKRKDEVLRTHPSRVFQGMVEFDQALMHRCSVYSSKSGPHNLANYDAKIFLIYVSVIGVPELDIGKHWVDLTRLLPLTLGELEGEKSSGKWMTSFKLTGKAGGASLNVSFGYTVMTDDFTELTGNMVVSNPRDLRLNRSRTMENGADIHSDDYNANLYQGESLRSNLSLGSVLSLQSIDGKICHELLFNPGLDFSKSINFLYTKLGEESLLSSTRSSSEDAKPDLECESTEDHNGYEDDGMEFTIVERGIELPKQEELQSHQATVQTIDGSAIETINFDEILKDDDTAIEEKTNCDYKVGACCAYLDEAIMDGSKYEENSLSTRESTMEEANLASHHRWISESVESDCPQAVDEFIEHVNLREVQSHYQQRKTVKKSIGLDDVTEAVARDFLNLLGMEHGSSRWTSDSDLESPREHLLREFEMDALASGNCNIYFDAIEEQSEFSCSDPPRSSCGEYLEDSDLSSIIQAAEQQHNREAQLLRNRRNAKILEDLETEALMREWGLNEEDFEISPHNHSGGFGSPIELAPEEPLELPPLGVGLGPFVWTKSGAFLRSMNASLFRNAKNGGSLIMQASCPVVLPASMGYDIMEISQHLALVGAEKVAFQANKLMPLVDISGKMMEELAMKAASSWSSCLIDGLDYVSLKDLVPFAMDKFETLLIEGLRIQSGVSDEDAPSSIDPHSSGIVLPLRGKTASSGWFHRSEGSAVLEEIDVTNSVNDIDGLLDLSLPLDDWLRLDAGIIDEGENTERILELLAAHHANCTDIVSGMLGGEQNWNRVSGLKHGLLGNKLIVALMLQLRDPLRNHESVGIPMLALLEAERAFVPTAQRSESMITERSNNEGEPKLVLGEISDMDAVEKNEVIEEDSIPKFKISEVHLAGVNSGPGKRQYWGSATQRQSGSRWLLVNGMAKTNKQPLSKSRALVVSSPLMTTARQPGDFLWSISSHVHCMGGNCVSSHVRNPDVIFPNETVRSLAAYNF</sequence>
<gene>
    <name evidence="3" type="ORF">CJ030_MR0G025464</name>
    <name evidence="4" type="ORF">CJ030_MR0G025472</name>
</gene>
<evidence type="ECO:0000313" key="5">
    <source>
        <dbReference type="Proteomes" id="UP000516437"/>
    </source>
</evidence>
<reference evidence="4" key="1">
    <citation type="submission" date="2018-07" db="EMBL/GenBank/DDBJ databases">
        <authorList>
            <person name="Gao Z.-S."/>
            <person name="Jia H.-M."/>
            <person name="Jia H.-J."/>
            <person name="Cai Q.-L."/>
            <person name="Wang Y."/>
            <person name="Zhao H.-B."/>
        </authorList>
    </citation>
    <scope>NUCLEOTIDE SEQUENCE</scope>
    <source>
        <tissue evidence="4">Leaves</tissue>
    </source>
</reference>
<dbReference type="PROSITE" id="PS51840">
    <property type="entry name" value="C2_NT"/>
    <property type="match status" value="1"/>
</dbReference>
<feature type="region of interest" description="Disordered" evidence="1">
    <location>
        <begin position="341"/>
        <end position="365"/>
    </location>
</feature>